<comment type="caution">
    <text evidence="8">The sequence shown here is derived from an EMBL/GenBank/DDBJ whole genome shotgun (WGS) entry which is preliminary data.</text>
</comment>
<organism evidence="8 9">
    <name type="scientific">Ferrimonas aestuarii</name>
    <dbReference type="NCBI Taxonomy" id="2569539"/>
    <lineage>
        <taxon>Bacteria</taxon>
        <taxon>Pseudomonadati</taxon>
        <taxon>Pseudomonadota</taxon>
        <taxon>Gammaproteobacteria</taxon>
        <taxon>Alteromonadales</taxon>
        <taxon>Ferrimonadaceae</taxon>
        <taxon>Ferrimonas</taxon>
    </lineage>
</organism>
<dbReference type="InterPro" id="IPR036013">
    <property type="entry name" value="Band_7/SPFH_dom_sf"/>
</dbReference>
<comment type="similarity">
    <text evidence="2 6">Belongs to the band 7/mec-2 family. HflC subfamily.</text>
</comment>
<proteinExistence type="inferred from homology"/>
<evidence type="ECO:0000256" key="3">
    <source>
        <dbReference type="ARBA" id="ARBA00022692"/>
    </source>
</evidence>
<protein>
    <recommendedName>
        <fullName evidence="6">Protein HflC</fullName>
    </recommendedName>
</protein>
<dbReference type="PIRSF" id="PIRSF005651">
    <property type="entry name" value="HflC"/>
    <property type="match status" value="1"/>
</dbReference>
<dbReference type="InterPro" id="IPR001107">
    <property type="entry name" value="Band_7"/>
</dbReference>
<dbReference type="InterPro" id="IPR010200">
    <property type="entry name" value="HflC"/>
</dbReference>
<keyword evidence="4" id="KW-1133">Transmembrane helix</keyword>
<dbReference type="SMART" id="SM00244">
    <property type="entry name" value="PHB"/>
    <property type="match status" value="1"/>
</dbReference>
<keyword evidence="9" id="KW-1185">Reference proteome</keyword>
<evidence type="ECO:0000256" key="6">
    <source>
        <dbReference type="PIRNR" id="PIRNR005651"/>
    </source>
</evidence>
<dbReference type="Gene3D" id="3.30.479.30">
    <property type="entry name" value="Band 7 domain"/>
    <property type="match status" value="1"/>
</dbReference>
<comment type="function">
    <text evidence="6">HflC and HflK could regulate a protease.</text>
</comment>
<gene>
    <name evidence="8" type="primary">hflC</name>
    <name evidence="8" type="ORF">FCL42_06870</name>
</gene>
<evidence type="ECO:0000256" key="2">
    <source>
        <dbReference type="ARBA" id="ARBA00007862"/>
    </source>
</evidence>
<dbReference type="NCBIfam" id="TIGR01932">
    <property type="entry name" value="hflC"/>
    <property type="match status" value="2"/>
</dbReference>
<dbReference type="PANTHER" id="PTHR42911">
    <property type="entry name" value="MODULATOR OF FTSH PROTEASE HFLC"/>
    <property type="match status" value="1"/>
</dbReference>
<accession>A0A4U1BQE6</accession>
<evidence type="ECO:0000313" key="8">
    <source>
        <dbReference type="EMBL" id="TKB56849.1"/>
    </source>
</evidence>
<evidence type="ECO:0000313" key="9">
    <source>
        <dbReference type="Proteomes" id="UP000305675"/>
    </source>
</evidence>
<sequence length="294" mass="32881">MRTVTLGSIVVILFLALSSLFVVSEGERAIVKRFGKIAKDANDVTMVYEPGLHMKVPMIDTVIRLNARILTLDAPADRFVTSEKKDVMVDSFVKWRITDFERYYLSTSGGNQLQAEALLQSKINNGLRTEFGRRTISEIVSGSRDELQQEALKGAGESALTLGIEVVDVRVKQINLPREVSSSIYDRMRAERIAVAKEHRSEGKEKAEVLRAEIDAKVTVMVAEAEKQARTIRGKGDAQAAKIYADAYNQDPEFFSFLRSLDAYSTSFSSKQDVLVVSPDSEYFRYMKSTTKGE</sequence>
<keyword evidence="3" id="KW-0812">Transmembrane</keyword>
<evidence type="ECO:0000256" key="1">
    <source>
        <dbReference type="ARBA" id="ARBA00004167"/>
    </source>
</evidence>
<dbReference type="GO" id="GO:0006508">
    <property type="term" value="P:proteolysis"/>
    <property type="evidence" value="ECO:0007669"/>
    <property type="project" value="UniProtKB-KW"/>
</dbReference>
<evidence type="ECO:0000259" key="7">
    <source>
        <dbReference type="SMART" id="SM00244"/>
    </source>
</evidence>
<keyword evidence="5" id="KW-0472">Membrane</keyword>
<dbReference type="AlphaFoldDB" id="A0A4U1BQE6"/>
<dbReference type="Pfam" id="PF01145">
    <property type="entry name" value="Band_7"/>
    <property type="match status" value="1"/>
</dbReference>
<keyword evidence="8" id="KW-0378">Hydrolase</keyword>
<dbReference type="Proteomes" id="UP000305675">
    <property type="component" value="Unassembled WGS sequence"/>
</dbReference>
<dbReference type="SUPFAM" id="SSF117892">
    <property type="entry name" value="Band 7/SPFH domain"/>
    <property type="match status" value="1"/>
</dbReference>
<dbReference type="GO" id="GO:0008233">
    <property type="term" value="F:peptidase activity"/>
    <property type="evidence" value="ECO:0007669"/>
    <property type="project" value="UniProtKB-KW"/>
</dbReference>
<keyword evidence="8" id="KW-0645">Protease</keyword>
<evidence type="ECO:0000256" key="4">
    <source>
        <dbReference type="ARBA" id="ARBA00022989"/>
    </source>
</evidence>
<name>A0A4U1BQE6_9GAMM</name>
<dbReference type="GO" id="GO:0016020">
    <property type="term" value="C:membrane"/>
    <property type="evidence" value="ECO:0007669"/>
    <property type="project" value="UniProtKB-SubCell"/>
</dbReference>
<reference evidence="8 9" key="1">
    <citation type="submission" date="2019-04" db="EMBL/GenBank/DDBJ databases">
        <authorList>
            <person name="Hwang J.C."/>
        </authorList>
    </citation>
    <scope>NUCLEOTIDE SEQUENCE [LARGE SCALE GENOMIC DNA]</scope>
    <source>
        <strain evidence="8 9">IMCC35002</strain>
    </source>
</reference>
<feature type="domain" description="Band 7" evidence="7">
    <location>
        <begin position="18"/>
        <end position="188"/>
    </location>
</feature>
<dbReference type="EMBL" id="SWCJ01000003">
    <property type="protein sequence ID" value="TKB56849.1"/>
    <property type="molecule type" value="Genomic_DNA"/>
</dbReference>
<dbReference type="CDD" id="cd03405">
    <property type="entry name" value="SPFH_HflC"/>
    <property type="match status" value="1"/>
</dbReference>
<dbReference type="RefSeq" id="WP_136862651.1">
    <property type="nucleotide sequence ID" value="NZ_SWCJ01000003.1"/>
</dbReference>
<dbReference type="PANTHER" id="PTHR42911:SF1">
    <property type="entry name" value="MODULATOR OF FTSH PROTEASE HFLC"/>
    <property type="match status" value="1"/>
</dbReference>
<comment type="subcellular location">
    <subcellularLocation>
        <location evidence="1">Membrane</location>
        <topology evidence="1">Single-pass membrane protein</topology>
    </subcellularLocation>
</comment>
<dbReference type="OrthoDB" id="9812991at2"/>
<evidence type="ECO:0000256" key="5">
    <source>
        <dbReference type="ARBA" id="ARBA00023136"/>
    </source>
</evidence>